<dbReference type="OrthoDB" id="7433551at2"/>
<name>A0A285J3Z5_9RHOB</name>
<feature type="domain" description="SH3b" evidence="2">
    <location>
        <begin position="61"/>
        <end position="123"/>
    </location>
</feature>
<feature type="signal peptide" evidence="1">
    <location>
        <begin position="1"/>
        <end position="22"/>
    </location>
</feature>
<accession>A0A285J3Z5</accession>
<gene>
    <name evidence="3" type="ORF">CVM39_07280</name>
    <name evidence="4" type="ORF">SAMN06297129_2906</name>
</gene>
<dbReference type="EMBL" id="OBEA01000005">
    <property type="protein sequence ID" value="SNY54783.1"/>
    <property type="molecule type" value="Genomic_DNA"/>
</dbReference>
<organism evidence="4 5">
    <name type="scientific">Pseudooceanicola antarcticus</name>
    <dbReference type="NCBI Taxonomy" id="1247613"/>
    <lineage>
        <taxon>Bacteria</taxon>
        <taxon>Pseudomonadati</taxon>
        <taxon>Pseudomonadota</taxon>
        <taxon>Alphaproteobacteria</taxon>
        <taxon>Rhodobacterales</taxon>
        <taxon>Paracoccaceae</taxon>
        <taxon>Pseudooceanicola</taxon>
    </lineage>
</organism>
<proteinExistence type="predicted"/>
<evidence type="ECO:0000313" key="4">
    <source>
        <dbReference type="EMBL" id="SNY54783.1"/>
    </source>
</evidence>
<sequence>MRGKLTVIVLIMAGLGALFSGADTSPAQLAQRGTTTPGLVDPDKVARVAPQSAGLSATARGQLHVVTASRLNLRSGPSTSYPVMMVLPQGTNVSVLEQRQGWARLGTQSGSAWASARYLSPVTAAAPGDPLKIAPKPKPKRQVAAPSTAEITRARSDIIRQSIASYPGSCPCPYNIDRGGRRCGGRSAWSRPGGYAPICYDSDISQARLASYFARKRGAVD</sequence>
<dbReference type="RefSeq" id="WP_097146606.1">
    <property type="nucleotide sequence ID" value="NZ_OBEA01000005.1"/>
</dbReference>
<dbReference type="InterPro" id="IPR003646">
    <property type="entry name" value="SH3-like_bac-type"/>
</dbReference>
<evidence type="ECO:0000259" key="2">
    <source>
        <dbReference type="SMART" id="SM00287"/>
    </source>
</evidence>
<dbReference type="AlphaFoldDB" id="A0A285J3Z5"/>
<evidence type="ECO:0000313" key="6">
    <source>
        <dbReference type="Proteomes" id="UP000231702"/>
    </source>
</evidence>
<evidence type="ECO:0000256" key="1">
    <source>
        <dbReference type="SAM" id="SignalP"/>
    </source>
</evidence>
<evidence type="ECO:0000313" key="5">
    <source>
        <dbReference type="Proteomes" id="UP000231655"/>
    </source>
</evidence>
<dbReference type="Proteomes" id="UP000231655">
    <property type="component" value="Unassembled WGS sequence"/>
</dbReference>
<keyword evidence="6" id="KW-1185">Reference proteome</keyword>
<feature type="chain" id="PRO_5012063468" evidence="1">
    <location>
        <begin position="23"/>
        <end position="221"/>
    </location>
</feature>
<keyword evidence="1" id="KW-0732">Signal</keyword>
<reference evidence="4 5" key="1">
    <citation type="submission" date="2017-09" db="EMBL/GenBank/DDBJ databases">
        <authorList>
            <person name="Ehlers B."/>
            <person name="Leendertz F.H."/>
        </authorList>
    </citation>
    <scope>NUCLEOTIDE SEQUENCE [LARGE SCALE GENOMIC DNA]</scope>
    <source>
        <strain evidence="4 5">CGMCC 1.12662</strain>
    </source>
</reference>
<dbReference type="EMBL" id="PGTD01000015">
    <property type="protein sequence ID" value="PJE29700.1"/>
    <property type="molecule type" value="Genomic_DNA"/>
</dbReference>
<dbReference type="Gene3D" id="2.30.30.40">
    <property type="entry name" value="SH3 Domains"/>
    <property type="match status" value="1"/>
</dbReference>
<dbReference type="SMART" id="SM00287">
    <property type="entry name" value="SH3b"/>
    <property type="match status" value="1"/>
</dbReference>
<protein>
    <submittedName>
        <fullName evidence="4">SH3 domain-containing protein</fullName>
    </submittedName>
</protein>
<reference evidence="3 6" key="2">
    <citation type="journal article" date="2018" name="Int. J. Syst. Evol. Microbiol.">
        <title>Pseudooceanicola lipolyticus sp. nov., a marine alphaproteobacterium, reclassification of Oceanicola flagellatus as Pseudooceanicola flagellatus comb. nov. and emended description of the genus Pseudooceanicola.</title>
        <authorList>
            <person name="Huang M.-M."/>
            <person name="Guo L.-L."/>
            <person name="Wu Y.-H."/>
            <person name="Lai Q.-L."/>
            <person name="Shao Z.-Z."/>
            <person name="Wang C.-S."/>
            <person name="Wu M."/>
            <person name="Xu X.-W."/>
        </authorList>
    </citation>
    <scope>NUCLEOTIDE SEQUENCE [LARGE SCALE GENOMIC DNA]</scope>
    <source>
        <strain evidence="3 6">Ar-45</strain>
    </source>
</reference>
<dbReference type="Proteomes" id="UP000231702">
    <property type="component" value="Unassembled WGS sequence"/>
</dbReference>
<evidence type="ECO:0000313" key="3">
    <source>
        <dbReference type="EMBL" id="PJE29700.1"/>
    </source>
</evidence>
<dbReference type="Pfam" id="PF08239">
    <property type="entry name" value="SH3_3"/>
    <property type="match status" value="1"/>
</dbReference>